<evidence type="ECO:0000256" key="2">
    <source>
        <dbReference type="ARBA" id="ARBA00023002"/>
    </source>
</evidence>
<dbReference type="PRINTS" id="PR00080">
    <property type="entry name" value="SDRFAMILY"/>
</dbReference>
<comment type="caution">
    <text evidence="3">The sequence shown here is derived from an EMBL/GenBank/DDBJ whole genome shotgun (WGS) entry which is preliminary data.</text>
</comment>
<dbReference type="PRINTS" id="PR00081">
    <property type="entry name" value="GDHRDH"/>
</dbReference>
<sequence>MIPRQRSEVAELTGKRALITGASRGIGREIALALAAEGADVAINYYGRDREAGEVREAVEAMGGSCILIKADLSRADCAEIMAASLPEADILVLNASVQFRSSWRDMNERELELQLGCNFLAGLRLVQRYAPNMLERGWGRIVTIGSVQEVKPHPDMLIYSCTKAALRQMALSLAPQFASRGVTVNSVAPGVIATDRNAEALGDHEYAERTRSKIPAGIFGEPADCAGVVKLLCSEAGRYITGQNWHVDGGMSL</sequence>
<dbReference type="GO" id="GO:0016491">
    <property type="term" value="F:oxidoreductase activity"/>
    <property type="evidence" value="ECO:0007669"/>
    <property type="project" value="UniProtKB-KW"/>
</dbReference>
<dbReference type="PROSITE" id="PS00061">
    <property type="entry name" value="ADH_SHORT"/>
    <property type="match status" value="1"/>
</dbReference>
<accession>A0A4V3WEJ2</accession>
<dbReference type="CDD" id="cd05233">
    <property type="entry name" value="SDR_c"/>
    <property type="match status" value="1"/>
</dbReference>
<dbReference type="InterPro" id="IPR020904">
    <property type="entry name" value="Sc_DH/Rdtase_CS"/>
</dbReference>
<dbReference type="OrthoDB" id="9803333at2"/>
<protein>
    <submittedName>
        <fullName evidence="3">SDR family oxidoreductase</fullName>
    </submittedName>
</protein>
<dbReference type="Proteomes" id="UP000310636">
    <property type="component" value="Unassembled WGS sequence"/>
</dbReference>
<dbReference type="AlphaFoldDB" id="A0A4V3WEJ2"/>
<dbReference type="GO" id="GO:0008206">
    <property type="term" value="P:bile acid metabolic process"/>
    <property type="evidence" value="ECO:0007669"/>
    <property type="project" value="UniProtKB-ARBA"/>
</dbReference>
<reference evidence="3 4" key="1">
    <citation type="submission" date="2019-04" db="EMBL/GenBank/DDBJ databases">
        <title>Cohnella sp. nov. isolated from preserved vegetables.</title>
        <authorList>
            <person name="Lin S.-Y."/>
            <person name="Hung M.-H."/>
            <person name="Young C.-C."/>
        </authorList>
    </citation>
    <scope>NUCLEOTIDE SEQUENCE [LARGE SCALE GENOMIC DNA]</scope>
    <source>
        <strain evidence="3 4">CC-MHH1044</strain>
    </source>
</reference>
<evidence type="ECO:0000313" key="4">
    <source>
        <dbReference type="Proteomes" id="UP000310636"/>
    </source>
</evidence>
<dbReference type="InterPro" id="IPR002347">
    <property type="entry name" value="SDR_fam"/>
</dbReference>
<name>A0A4V3WEJ2_9BACL</name>
<dbReference type="InterPro" id="IPR036291">
    <property type="entry name" value="NAD(P)-bd_dom_sf"/>
</dbReference>
<dbReference type="Gene3D" id="3.40.50.720">
    <property type="entry name" value="NAD(P)-binding Rossmann-like Domain"/>
    <property type="match status" value="1"/>
</dbReference>
<keyword evidence="2" id="KW-0560">Oxidoreductase</keyword>
<dbReference type="SUPFAM" id="SSF51735">
    <property type="entry name" value="NAD(P)-binding Rossmann-fold domains"/>
    <property type="match status" value="1"/>
</dbReference>
<keyword evidence="4" id="KW-1185">Reference proteome</keyword>
<dbReference type="PANTHER" id="PTHR42879:SF6">
    <property type="entry name" value="NADPH-DEPENDENT REDUCTASE BACG"/>
    <property type="match status" value="1"/>
</dbReference>
<dbReference type="PANTHER" id="PTHR42879">
    <property type="entry name" value="3-OXOACYL-(ACYL-CARRIER-PROTEIN) REDUCTASE"/>
    <property type="match status" value="1"/>
</dbReference>
<comment type="similarity">
    <text evidence="1">Belongs to the short-chain dehydrogenases/reductases (SDR) family.</text>
</comment>
<organism evidence="3 4">
    <name type="scientific">Cohnella fermenti</name>
    <dbReference type="NCBI Taxonomy" id="2565925"/>
    <lineage>
        <taxon>Bacteria</taxon>
        <taxon>Bacillati</taxon>
        <taxon>Bacillota</taxon>
        <taxon>Bacilli</taxon>
        <taxon>Bacillales</taxon>
        <taxon>Paenibacillaceae</taxon>
        <taxon>Cohnella</taxon>
    </lineage>
</organism>
<evidence type="ECO:0000256" key="1">
    <source>
        <dbReference type="ARBA" id="ARBA00006484"/>
    </source>
</evidence>
<evidence type="ECO:0000313" key="3">
    <source>
        <dbReference type="EMBL" id="THF76570.1"/>
    </source>
</evidence>
<dbReference type="EMBL" id="SSOB01000024">
    <property type="protein sequence ID" value="THF76570.1"/>
    <property type="molecule type" value="Genomic_DNA"/>
</dbReference>
<dbReference type="FunFam" id="3.40.50.720:FF:000084">
    <property type="entry name" value="Short-chain dehydrogenase reductase"/>
    <property type="match status" value="1"/>
</dbReference>
<gene>
    <name evidence="3" type="ORF">E6C55_18730</name>
</gene>
<dbReference type="Pfam" id="PF13561">
    <property type="entry name" value="adh_short_C2"/>
    <property type="match status" value="1"/>
</dbReference>
<proteinExistence type="inferred from homology"/>
<dbReference type="InterPro" id="IPR050259">
    <property type="entry name" value="SDR"/>
</dbReference>